<dbReference type="Proteomes" id="UP000572051">
    <property type="component" value="Unassembled WGS sequence"/>
</dbReference>
<sequence length="259" mass="28546">MPTSDNGSPPVYREIAEELRGQIRSGRYADGDRLPGENSLMERHGVARATARQALSVLINEGLAVAVRGSGIYVRLFRPVRRHGARRLSKELWGNGRAIWQTDSEDRGYEVDRLRVEEAAAGDHVRRALGLSEGTVVVRRARRYLVDGRPVQSAVSHLPLSLLGAPEDSPAARRIREPDSGPGGIYARLAELGRAPARFTEEIRVRMPTPEESEELNLTPGTPVLEVARTALTAQNVPVEFNEITMDGSAYVLQYDFDA</sequence>
<dbReference type="InterPro" id="IPR028978">
    <property type="entry name" value="Chorismate_lyase_/UTRA_dom_sf"/>
</dbReference>
<dbReference type="InterPro" id="IPR036390">
    <property type="entry name" value="WH_DNA-bd_sf"/>
</dbReference>
<dbReference type="Gene3D" id="3.40.1410.10">
    <property type="entry name" value="Chorismate lyase-like"/>
    <property type="match status" value="1"/>
</dbReference>
<dbReference type="InterPro" id="IPR036388">
    <property type="entry name" value="WH-like_DNA-bd_sf"/>
</dbReference>
<evidence type="ECO:0000313" key="6">
    <source>
        <dbReference type="Proteomes" id="UP000572051"/>
    </source>
</evidence>
<feature type="domain" description="HTH gntR-type" evidence="4">
    <location>
        <begin position="9"/>
        <end position="77"/>
    </location>
</feature>
<comment type="caution">
    <text evidence="5">The sequence shown here is derived from an EMBL/GenBank/DDBJ whole genome shotgun (WGS) entry which is preliminary data.</text>
</comment>
<dbReference type="SUPFAM" id="SSF46785">
    <property type="entry name" value="Winged helix' DNA-binding domain"/>
    <property type="match status" value="1"/>
</dbReference>
<dbReference type="EMBL" id="JACCFS010000001">
    <property type="protein sequence ID" value="NYJ37586.1"/>
    <property type="molecule type" value="Genomic_DNA"/>
</dbReference>
<protein>
    <submittedName>
        <fullName evidence="5">GntR family transcriptional regulator</fullName>
    </submittedName>
</protein>
<evidence type="ECO:0000259" key="4">
    <source>
        <dbReference type="PROSITE" id="PS50949"/>
    </source>
</evidence>
<dbReference type="CDD" id="cd07377">
    <property type="entry name" value="WHTH_GntR"/>
    <property type="match status" value="1"/>
</dbReference>
<accession>A0A7Z0ESQ9</accession>
<dbReference type="GO" id="GO:0003677">
    <property type="term" value="F:DNA binding"/>
    <property type="evidence" value="ECO:0007669"/>
    <property type="project" value="UniProtKB-KW"/>
</dbReference>
<dbReference type="Pfam" id="PF07702">
    <property type="entry name" value="UTRA"/>
    <property type="match status" value="1"/>
</dbReference>
<dbReference type="Pfam" id="PF00392">
    <property type="entry name" value="GntR"/>
    <property type="match status" value="1"/>
</dbReference>
<evidence type="ECO:0000256" key="1">
    <source>
        <dbReference type="ARBA" id="ARBA00023015"/>
    </source>
</evidence>
<organism evidence="5 6">
    <name type="scientific">Nocardiopsis aegyptia</name>
    <dbReference type="NCBI Taxonomy" id="220378"/>
    <lineage>
        <taxon>Bacteria</taxon>
        <taxon>Bacillati</taxon>
        <taxon>Actinomycetota</taxon>
        <taxon>Actinomycetes</taxon>
        <taxon>Streptosporangiales</taxon>
        <taxon>Nocardiopsidaceae</taxon>
        <taxon>Nocardiopsis</taxon>
    </lineage>
</organism>
<name>A0A7Z0ESQ9_9ACTN</name>
<dbReference type="SMART" id="SM00345">
    <property type="entry name" value="HTH_GNTR"/>
    <property type="match status" value="1"/>
</dbReference>
<dbReference type="PRINTS" id="PR00035">
    <property type="entry name" value="HTHGNTR"/>
</dbReference>
<dbReference type="AlphaFoldDB" id="A0A7Z0ESQ9"/>
<dbReference type="InterPro" id="IPR000524">
    <property type="entry name" value="Tscrpt_reg_HTH_GntR"/>
</dbReference>
<proteinExistence type="predicted"/>
<evidence type="ECO:0000313" key="5">
    <source>
        <dbReference type="EMBL" id="NYJ37586.1"/>
    </source>
</evidence>
<dbReference type="PANTHER" id="PTHR44846:SF17">
    <property type="entry name" value="GNTR-FAMILY TRANSCRIPTIONAL REGULATOR"/>
    <property type="match status" value="1"/>
</dbReference>
<dbReference type="InterPro" id="IPR011663">
    <property type="entry name" value="UTRA"/>
</dbReference>
<keyword evidence="2" id="KW-0238">DNA-binding</keyword>
<dbReference type="GO" id="GO:0003700">
    <property type="term" value="F:DNA-binding transcription factor activity"/>
    <property type="evidence" value="ECO:0007669"/>
    <property type="project" value="InterPro"/>
</dbReference>
<dbReference type="InterPro" id="IPR050679">
    <property type="entry name" value="Bact_HTH_transcr_reg"/>
</dbReference>
<dbReference type="SMART" id="SM00866">
    <property type="entry name" value="UTRA"/>
    <property type="match status" value="1"/>
</dbReference>
<reference evidence="5 6" key="1">
    <citation type="submission" date="2020-07" db="EMBL/GenBank/DDBJ databases">
        <title>Sequencing the genomes of 1000 actinobacteria strains.</title>
        <authorList>
            <person name="Klenk H.-P."/>
        </authorList>
    </citation>
    <scope>NUCLEOTIDE SEQUENCE [LARGE SCALE GENOMIC DNA]</scope>
    <source>
        <strain evidence="5 6">DSM 44442</strain>
    </source>
</reference>
<evidence type="ECO:0000256" key="3">
    <source>
        <dbReference type="ARBA" id="ARBA00023163"/>
    </source>
</evidence>
<dbReference type="PANTHER" id="PTHR44846">
    <property type="entry name" value="MANNOSYL-D-GLYCERATE TRANSPORT/METABOLISM SYSTEM REPRESSOR MNGR-RELATED"/>
    <property type="match status" value="1"/>
</dbReference>
<dbReference type="GO" id="GO:0045892">
    <property type="term" value="P:negative regulation of DNA-templated transcription"/>
    <property type="evidence" value="ECO:0007669"/>
    <property type="project" value="TreeGrafter"/>
</dbReference>
<evidence type="ECO:0000256" key="2">
    <source>
        <dbReference type="ARBA" id="ARBA00023125"/>
    </source>
</evidence>
<dbReference type="PROSITE" id="PS50949">
    <property type="entry name" value="HTH_GNTR"/>
    <property type="match status" value="1"/>
</dbReference>
<gene>
    <name evidence="5" type="ORF">HNR10_005467</name>
</gene>
<keyword evidence="6" id="KW-1185">Reference proteome</keyword>
<keyword evidence="3" id="KW-0804">Transcription</keyword>
<keyword evidence="1" id="KW-0805">Transcription regulation</keyword>
<dbReference type="Gene3D" id="1.10.10.10">
    <property type="entry name" value="Winged helix-like DNA-binding domain superfamily/Winged helix DNA-binding domain"/>
    <property type="match status" value="1"/>
</dbReference>
<dbReference type="SUPFAM" id="SSF64288">
    <property type="entry name" value="Chorismate lyase-like"/>
    <property type="match status" value="1"/>
</dbReference>